<keyword evidence="1" id="KW-0472">Membrane</keyword>
<name>A0A1R4IPT7_9MICC</name>
<dbReference type="InterPro" id="IPR012867">
    <property type="entry name" value="DUF1648"/>
</dbReference>
<keyword evidence="1" id="KW-1133">Transmembrane helix</keyword>
<evidence type="ECO:0000313" key="3">
    <source>
        <dbReference type="EMBL" id="SJN21739.1"/>
    </source>
</evidence>
<sequence>MTHQPPHAPGSPDDGRLQRQERRLVRRARPKAWLPFVVTAALGLALVAWVLLALPGLPEQIPTHWGPSGSPDAWAGTSFGAVAQGALIGLGSAAALAVVAALAPSLSTTPQDRSGWARVRGHGLHFGMVSALGWISLLILLAAAPTTVHVLLGRTAGLPWWLMPLVFTGLMVGVFAALSLSMRHWRRWSEDVATELGHHASAQERAEEERWTATGMMNDPDEPNIVVNKREGYGVGTTVNIGSPGGRRLYRGFVLVFAVGLPAVLWITAWPG</sequence>
<evidence type="ECO:0000259" key="2">
    <source>
        <dbReference type="Pfam" id="PF07853"/>
    </source>
</evidence>
<keyword evidence="1" id="KW-0812">Transmembrane</keyword>
<dbReference type="EMBL" id="FUKP01000022">
    <property type="protein sequence ID" value="SJN21739.1"/>
    <property type="molecule type" value="Genomic_DNA"/>
</dbReference>
<feature type="transmembrane region" description="Helical" evidence="1">
    <location>
        <begin position="74"/>
        <end position="103"/>
    </location>
</feature>
<feature type="domain" description="DUF1648" evidence="2">
    <location>
        <begin position="44"/>
        <end position="82"/>
    </location>
</feature>
<feature type="transmembrane region" description="Helical" evidence="1">
    <location>
        <begin position="158"/>
        <end position="180"/>
    </location>
</feature>
<protein>
    <recommendedName>
        <fullName evidence="2">DUF1648 domain-containing protein</fullName>
    </recommendedName>
</protein>
<feature type="transmembrane region" description="Helical" evidence="1">
    <location>
        <begin position="124"/>
        <end position="152"/>
    </location>
</feature>
<reference evidence="3 4" key="1">
    <citation type="submission" date="2017-02" db="EMBL/GenBank/DDBJ databases">
        <authorList>
            <person name="Peterson S.W."/>
        </authorList>
    </citation>
    <scope>NUCLEOTIDE SEQUENCE [LARGE SCALE GENOMIC DNA]</scope>
    <source>
        <strain evidence="3 4">2B3F</strain>
    </source>
</reference>
<dbReference type="AlphaFoldDB" id="A0A1R4IPT7"/>
<dbReference type="Pfam" id="PF07853">
    <property type="entry name" value="DUF1648"/>
    <property type="match status" value="1"/>
</dbReference>
<accession>A0A1R4IPT7</accession>
<feature type="transmembrane region" description="Helical" evidence="1">
    <location>
        <begin position="32"/>
        <end position="54"/>
    </location>
</feature>
<gene>
    <name evidence="3" type="ORF">FM125_03770</name>
</gene>
<dbReference type="Proteomes" id="UP000196230">
    <property type="component" value="Unassembled WGS sequence"/>
</dbReference>
<organism evidence="3 4">
    <name type="scientific">Micrococcus lylae</name>
    <dbReference type="NCBI Taxonomy" id="1273"/>
    <lineage>
        <taxon>Bacteria</taxon>
        <taxon>Bacillati</taxon>
        <taxon>Actinomycetota</taxon>
        <taxon>Actinomycetes</taxon>
        <taxon>Micrococcales</taxon>
        <taxon>Micrococcaceae</taxon>
        <taxon>Micrococcus</taxon>
    </lineage>
</organism>
<dbReference type="RefSeq" id="WP_087133678.1">
    <property type="nucleotide sequence ID" value="NZ_FUKP01000022.1"/>
</dbReference>
<evidence type="ECO:0000313" key="4">
    <source>
        <dbReference type="Proteomes" id="UP000196230"/>
    </source>
</evidence>
<proteinExistence type="predicted"/>
<feature type="transmembrane region" description="Helical" evidence="1">
    <location>
        <begin position="249"/>
        <end position="269"/>
    </location>
</feature>
<evidence type="ECO:0000256" key="1">
    <source>
        <dbReference type="SAM" id="Phobius"/>
    </source>
</evidence>